<dbReference type="EC" id="2.1.1.-" evidence="4"/>
<dbReference type="Gene3D" id="3.40.1280.10">
    <property type="match status" value="1"/>
</dbReference>
<dbReference type="InterPro" id="IPR004441">
    <property type="entry name" value="rRNA_MeTrfase_TrmH"/>
</dbReference>
<dbReference type="PANTHER" id="PTHR46429">
    <property type="entry name" value="23S RRNA (GUANOSINE-2'-O-)-METHYLTRANSFERASE RLMB"/>
    <property type="match status" value="1"/>
</dbReference>
<protein>
    <submittedName>
        <fullName evidence="4">23S rRNA (Guanosine-2'-O-)-methyltransferase rlmB</fullName>
        <ecNumber evidence="4">2.1.1.-</ecNumber>
    </submittedName>
</protein>
<reference evidence="4" key="1">
    <citation type="submission" date="2016-10" db="EMBL/GenBank/DDBJ databases">
        <authorList>
            <person name="de Groot N.N."/>
        </authorList>
    </citation>
    <scope>NUCLEOTIDE SEQUENCE</scope>
</reference>
<dbReference type="GO" id="GO:0008173">
    <property type="term" value="F:RNA methyltransferase activity"/>
    <property type="evidence" value="ECO:0007669"/>
    <property type="project" value="InterPro"/>
</dbReference>
<dbReference type="InterPro" id="IPR001537">
    <property type="entry name" value="SpoU_MeTrfase"/>
</dbReference>
<keyword evidence="1 4" id="KW-0489">Methyltransferase</keyword>
<dbReference type="AlphaFoldDB" id="A0A1W1B8V0"/>
<organism evidence="4">
    <name type="scientific">hydrothermal vent metagenome</name>
    <dbReference type="NCBI Taxonomy" id="652676"/>
    <lineage>
        <taxon>unclassified sequences</taxon>
        <taxon>metagenomes</taxon>
        <taxon>ecological metagenomes</taxon>
    </lineage>
</organism>
<evidence type="ECO:0000313" key="4">
    <source>
        <dbReference type="EMBL" id="SFV49918.1"/>
    </source>
</evidence>
<dbReference type="GO" id="GO:0003723">
    <property type="term" value="F:RNA binding"/>
    <property type="evidence" value="ECO:0007669"/>
    <property type="project" value="InterPro"/>
</dbReference>
<feature type="domain" description="RNA 2-O ribose methyltransferase substrate binding" evidence="3">
    <location>
        <begin position="2"/>
        <end position="74"/>
    </location>
</feature>
<gene>
    <name evidence="4" type="ORF">MNB_SM-7-1483</name>
</gene>
<evidence type="ECO:0000259" key="3">
    <source>
        <dbReference type="SMART" id="SM00967"/>
    </source>
</evidence>
<evidence type="ECO:0000256" key="2">
    <source>
        <dbReference type="ARBA" id="ARBA00022679"/>
    </source>
</evidence>
<dbReference type="Pfam" id="PF08032">
    <property type="entry name" value="SpoU_sub_bind"/>
    <property type="match status" value="1"/>
</dbReference>
<dbReference type="Pfam" id="PF00588">
    <property type="entry name" value="SpoU_methylase"/>
    <property type="match status" value="1"/>
</dbReference>
<dbReference type="GO" id="GO:0006396">
    <property type="term" value="P:RNA processing"/>
    <property type="evidence" value="ECO:0007669"/>
    <property type="project" value="InterPro"/>
</dbReference>
<evidence type="ECO:0000256" key="1">
    <source>
        <dbReference type="ARBA" id="ARBA00022603"/>
    </source>
</evidence>
<dbReference type="EMBL" id="FPHB01000006">
    <property type="protein sequence ID" value="SFV49918.1"/>
    <property type="molecule type" value="Genomic_DNA"/>
</dbReference>
<accession>A0A1W1B8V0</accession>
<dbReference type="InterPro" id="IPR029064">
    <property type="entry name" value="Ribosomal_eL30-like_sf"/>
</dbReference>
<keyword evidence="2 4" id="KW-0808">Transferase</keyword>
<name>A0A1W1B8V0_9ZZZZ</name>
<dbReference type="Gene3D" id="3.30.1330.30">
    <property type="match status" value="1"/>
</dbReference>
<dbReference type="CDD" id="cd18095">
    <property type="entry name" value="SpoU-like_rRNA-MTase"/>
    <property type="match status" value="1"/>
</dbReference>
<dbReference type="GO" id="GO:0032259">
    <property type="term" value="P:methylation"/>
    <property type="evidence" value="ECO:0007669"/>
    <property type="project" value="UniProtKB-KW"/>
</dbReference>
<sequence>MLIYAKQPIYYLLQYHPQKIRTLYLAKEIEKKEYTRLVNMGINIKRIPNEAAVKMARGASHQGFLAEVDDIVLQDYREFLKFDFVLVLAGLTDIGNIGSLVRTGYALGVDAIVATGVSKLSLEGIARVSTGALFDMPFSTTKNIHDLLNDLKTSGFTIYGADMGGEDVRYIKPPKKRALVLGSEGEGLPKRVAGKLDKVVSIEMEHAFDSLNVAVAGAILIDRMRDE</sequence>
<dbReference type="SUPFAM" id="SSF55315">
    <property type="entry name" value="L30e-like"/>
    <property type="match status" value="1"/>
</dbReference>
<dbReference type="SUPFAM" id="SSF75217">
    <property type="entry name" value="alpha/beta knot"/>
    <property type="match status" value="1"/>
</dbReference>
<dbReference type="SMART" id="SM00967">
    <property type="entry name" value="SpoU_sub_bind"/>
    <property type="match status" value="1"/>
</dbReference>
<dbReference type="InterPro" id="IPR029026">
    <property type="entry name" value="tRNA_m1G_MTases_N"/>
</dbReference>
<dbReference type="PANTHER" id="PTHR46429:SF1">
    <property type="entry name" value="23S RRNA (GUANOSINE-2'-O-)-METHYLTRANSFERASE RLMB"/>
    <property type="match status" value="1"/>
</dbReference>
<dbReference type="InterPro" id="IPR013123">
    <property type="entry name" value="SpoU_subst-bd"/>
</dbReference>
<dbReference type="InterPro" id="IPR029028">
    <property type="entry name" value="Alpha/beta_knot_MTases"/>
</dbReference>
<proteinExistence type="predicted"/>
<dbReference type="GO" id="GO:0005829">
    <property type="term" value="C:cytosol"/>
    <property type="evidence" value="ECO:0007669"/>
    <property type="project" value="TreeGrafter"/>
</dbReference>